<evidence type="ECO:0000259" key="2">
    <source>
        <dbReference type="PROSITE" id="PS50801"/>
    </source>
</evidence>
<organism evidence="3 4">
    <name type="scientific">Virgibacillus xinjiangensis</name>
    <dbReference type="NCBI Taxonomy" id="393090"/>
    <lineage>
        <taxon>Bacteria</taxon>
        <taxon>Bacillati</taxon>
        <taxon>Bacillota</taxon>
        <taxon>Bacilli</taxon>
        <taxon>Bacillales</taxon>
        <taxon>Bacillaceae</taxon>
        <taxon>Virgibacillus</taxon>
    </lineage>
</organism>
<proteinExistence type="predicted"/>
<dbReference type="PANTHER" id="PTHR33745:SF3">
    <property type="entry name" value="RSBT CO-ANTAGONIST PROTEIN RSBRC"/>
    <property type="match status" value="1"/>
</dbReference>
<dbReference type="SUPFAM" id="SSF52091">
    <property type="entry name" value="SpoIIaa-like"/>
    <property type="match status" value="1"/>
</dbReference>
<name>A0ABV7CV40_9BACI</name>
<gene>
    <name evidence="3" type="ORF">ACFOGI_08685</name>
</gene>
<comment type="caution">
    <text evidence="3">The sequence shown here is derived from an EMBL/GenBank/DDBJ whole genome shotgun (WGS) entry which is preliminary data.</text>
</comment>
<evidence type="ECO:0000313" key="3">
    <source>
        <dbReference type="EMBL" id="MFC3040331.1"/>
    </source>
</evidence>
<protein>
    <submittedName>
        <fullName evidence="3">STAS domain-containing protein</fullName>
    </submittedName>
</protein>
<keyword evidence="4" id="KW-1185">Reference proteome</keyword>
<dbReference type="EMBL" id="JBHRSA010000034">
    <property type="protein sequence ID" value="MFC3040331.1"/>
    <property type="molecule type" value="Genomic_DNA"/>
</dbReference>
<dbReference type="InterPro" id="IPR036513">
    <property type="entry name" value="STAS_dom_sf"/>
</dbReference>
<dbReference type="Gene3D" id="3.30.750.24">
    <property type="entry name" value="STAS domain"/>
    <property type="match status" value="1"/>
</dbReference>
<dbReference type="InterPro" id="IPR002645">
    <property type="entry name" value="STAS_dom"/>
</dbReference>
<feature type="domain" description="STAS" evidence="2">
    <location>
        <begin position="161"/>
        <end position="273"/>
    </location>
</feature>
<dbReference type="Pfam" id="PF01740">
    <property type="entry name" value="STAS"/>
    <property type="match status" value="1"/>
</dbReference>
<evidence type="ECO:0000313" key="4">
    <source>
        <dbReference type="Proteomes" id="UP001595279"/>
    </source>
</evidence>
<reference evidence="4" key="1">
    <citation type="journal article" date="2019" name="Int. J. Syst. Evol. Microbiol.">
        <title>The Global Catalogue of Microorganisms (GCM) 10K type strain sequencing project: providing services to taxonomists for standard genome sequencing and annotation.</title>
        <authorList>
            <consortium name="The Broad Institute Genomics Platform"/>
            <consortium name="The Broad Institute Genome Sequencing Center for Infectious Disease"/>
            <person name="Wu L."/>
            <person name="Ma J."/>
        </authorList>
    </citation>
    <scope>NUCLEOTIDE SEQUENCE [LARGE SCALE GENOMIC DNA]</scope>
    <source>
        <strain evidence="4">KCTC 13128</strain>
    </source>
</reference>
<dbReference type="CDD" id="cd07041">
    <property type="entry name" value="STAS_RsbR_RsbS_like"/>
    <property type="match status" value="1"/>
</dbReference>
<dbReference type="InterPro" id="IPR051932">
    <property type="entry name" value="Bact_StressResp_Reg"/>
</dbReference>
<keyword evidence="1" id="KW-0597">Phosphoprotein</keyword>
<dbReference type="PANTHER" id="PTHR33745">
    <property type="entry name" value="RSBT ANTAGONIST PROTEIN RSBS-RELATED"/>
    <property type="match status" value="1"/>
</dbReference>
<dbReference type="RefSeq" id="WP_390271458.1">
    <property type="nucleotide sequence ID" value="NZ_JBHRSA010000034.1"/>
</dbReference>
<sequence length="289" mass="33564">MREKSFEPDNDMKEFFLQNREDFEKRLLSEAVNVRDKIEEIKLIGNINLIENAHKLALYVVEQKEQEVVDFAKQEGIAWAKNQLTLAFKLEWVQTIRRTMWYFLSKFDEEKEKGYNGDQFYEMEYKINSLIDEFFKGFFIHYSKYKDELIESQRELVDNLSVPIIPISSSVSILPLIGTIDPYRATIIEEKVLVEVGKMRVGTLIMDLSGIAEMDIEATQHFLKLLDGLSMMGCRAVVTGLRPEVVTSIQEVDMDFSKKVEARGTLQKALENYFRQDISEQTGNITDLV</sequence>
<dbReference type="PROSITE" id="PS50801">
    <property type="entry name" value="STAS"/>
    <property type="match status" value="1"/>
</dbReference>
<dbReference type="Proteomes" id="UP001595279">
    <property type="component" value="Unassembled WGS sequence"/>
</dbReference>
<accession>A0ABV7CV40</accession>
<evidence type="ECO:0000256" key="1">
    <source>
        <dbReference type="ARBA" id="ARBA00022553"/>
    </source>
</evidence>